<sequence>MSSNNPAYQAQTPSGSGQNPQYTQYQQPQSYQQHSQGYQQSTHQEQPYQQDPYTQSYSAQPQTQQLAYQSPSYQSGQYQQSTYQNTSTMWAPQHNQQQEFQTQYQTLQPAQLTQHSLQSLPPPGRDNVNVYLRHDQNFERVPQGLETRREAELQEWERRWNAAGRR</sequence>
<name>A0A8H6EM69_9HELO</name>
<feature type="compositionally biased region" description="Polar residues" evidence="1">
    <location>
        <begin position="109"/>
        <end position="119"/>
    </location>
</feature>
<proteinExistence type="predicted"/>
<gene>
    <name evidence="2" type="ORF">Bfra_001364</name>
</gene>
<dbReference type="EMBL" id="JABFCT010000003">
    <property type="protein sequence ID" value="KAF5877005.1"/>
    <property type="molecule type" value="Genomic_DNA"/>
</dbReference>
<dbReference type="AlphaFoldDB" id="A0A8H6EM69"/>
<reference evidence="2 3" key="1">
    <citation type="journal article" date="2020" name="Phytopathology">
        <title>A high-quality genome resource of Botrytis fragariae, a new and rapidly spreading fungal pathogen causing strawberry gray mold in the U.S.A.</title>
        <authorList>
            <person name="Wu Y."/>
            <person name="Saski C.A."/>
            <person name="Schnabel G."/>
            <person name="Xiao S."/>
            <person name="Hu M."/>
        </authorList>
    </citation>
    <scope>NUCLEOTIDE SEQUENCE [LARGE SCALE GENOMIC DNA]</scope>
    <source>
        <strain evidence="2 3">BVB16</strain>
    </source>
</reference>
<accession>A0A8H6EM69</accession>
<evidence type="ECO:0000313" key="2">
    <source>
        <dbReference type="EMBL" id="KAF5877005.1"/>
    </source>
</evidence>
<keyword evidence="3" id="KW-1185">Reference proteome</keyword>
<feature type="compositionally biased region" description="Polar residues" evidence="1">
    <location>
        <begin position="1"/>
        <end position="15"/>
    </location>
</feature>
<dbReference type="OrthoDB" id="3561474at2759"/>
<dbReference type="Proteomes" id="UP000531561">
    <property type="component" value="Unassembled WGS sequence"/>
</dbReference>
<dbReference type="RefSeq" id="XP_037195951.1">
    <property type="nucleotide sequence ID" value="XM_037331797.1"/>
</dbReference>
<protein>
    <submittedName>
        <fullName evidence="2">Uncharacterized protein</fullName>
    </submittedName>
</protein>
<feature type="compositionally biased region" description="Low complexity" evidence="1">
    <location>
        <begin position="16"/>
        <end position="44"/>
    </location>
</feature>
<evidence type="ECO:0000256" key="1">
    <source>
        <dbReference type="SAM" id="MobiDB-lite"/>
    </source>
</evidence>
<feature type="region of interest" description="Disordered" evidence="1">
    <location>
        <begin position="1"/>
        <end position="129"/>
    </location>
</feature>
<comment type="caution">
    <text evidence="2">The sequence shown here is derived from an EMBL/GenBank/DDBJ whole genome shotgun (WGS) entry which is preliminary data.</text>
</comment>
<organism evidence="2 3">
    <name type="scientific">Botrytis fragariae</name>
    <dbReference type="NCBI Taxonomy" id="1964551"/>
    <lineage>
        <taxon>Eukaryota</taxon>
        <taxon>Fungi</taxon>
        <taxon>Dikarya</taxon>
        <taxon>Ascomycota</taxon>
        <taxon>Pezizomycotina</taxon>
        <taxon>Leotiomycetes</taxon>
        <taxon>Helotiales</taxon>
        <taxon>Sclerotiniaceae</taxon>
        <taxon>Botrytis</taxon>
    </lineage>
</organism>
<evidence type="ECO:0000313" key="3">
    <source>
        <dbReference type="Proteomes" id="UP000531561"/>
    </source>
</evidence>
<feature type="compositionally biased region" description="Low complexity" evidence="1">
    <location>
        <begin position="68"/>
        <end position="108"/>
    </location>
</feature>
<dbReference type="GeneID" id="59255489"/>
<feature type="compositionally biased region" description="Polar residues" evidence="1">
    <location>
        <begin position="45"/>
        <end position="67"/>
    </location>
</feature>